<dbReference type="InterPro" id="IPR032821">
    <property type="entry name" value="PKS_assoc"/>
</dbReference>
<dbReference type="InterPro" id="IPR049552">
    <property type="entry name" value="PKS_DH_N"/>
</dbReference>
<dbReference type="InterPro" id="IPR014030">
    <property type="entry name" value="Ketoacyl_synth_N"/>
</dbReference>
<comment type="caution">
    <text evidence="11">The sequence shown here is derived from an EMBL/GenBank/DDBJ whole genome shotgun (WGS) entry which is preliminary data.</text>
</comment>
<dbReference type="InterPro" id="IPR057326">
    <property type="entry name" value="KR_dom"/>
</dbReference>
<dbReference type="GO" id="GO:0016491">
    <property type="term" value="F:oxidoreductase activity"/>
    <property type="evidence" value="ECO:0007669"/>
    <property type="project" value="InterPro"/>
</dbReference>
<dbReference type="Gene3D" id="3.40.640.10">
    <property type="entry name" value="Type I PLP-dependent aspartate aminotransferase-like (Major domain)"/>
    <property type="match status" value="1"/>
</dbReference>
<dbReference type="SMART" id="SM00823">
    <property type="entry name" value="PKS_PP"/>
    <property type="match status" value="1"/>
</dbReference>
<dbReference type="Pfam" id="PF16197">
    <property type="entry name" value="KAsynt_C_assoc"/>
    <property type="match status" value="1"/>
</dbReference>
<dbReference type="InterPro" id="IPR001227">
    <property type="entry name" value="Ac_transferase_dom_sf"/>
</dbReference>
<dbReference type="SUPFAM" id="SSF53383">
    <property type="entry name" value="PLP-dependent transferases"/>
    <property type="match status" value="1"/>
</dbReference>
<dbReference type="FunFam" id="3.40.50.720:FF:000209">
    <property type="entry name" value="Polyketide synthase Pks12"/>
    <property type="match status" value="1"/>
</dbReference>
<dbReference type="PROSITE" id="PS00606">
    <property type="entry name" value="KS3_1"/>
    <property type="match status" value="1"/>
</dbReference>
<evidence type="ECO:0000256" key="3">
    <source>
        <dbReference type="ARBA" id="ARBA00022553"/>
    </source>
</evidence>
<dbReference type="InterPro" id="IPR049900">
    <property type="entry name" value="PKS_mFAS_DH"/>
</dbReference>
<dbReference type="FunFam" id="3.40.366.10:FF:000002">
    <property type="entry name" value="Probable polyketide synthase 2"/>
    <property type="match status" value="1"/>
</dbReference>
<dbReference type="EMBL" id="JAHHHV010000023">
    <property type="protein sequence ID" value="MBW4464882.1"/>
    <property type="molecule type" value="Genomic_DNA"/>
</dbReference>
<dbReference type="GO" id="GO:0006633">
    <property type="term" value="P:fatty acid biosynthetic process"/>
    <property type="evidence" value="ECO:0007669"/>
    <property type="project" value="InterPro"/>
</dbReference>
<dbReference type="InterPro" id="IPR016035">
    <property type="entry name" value="Acyl_Trfase/lysoPLipase"/>
</dbReference>
<dbReference type="Gene3D" id="3.90.1150.10">
    <property type="entry name" value="Aspartate Aminotransferase, domain 1"/>
    <property type="match status" value="1"/>
</dbReference>
<evidence type="ECO:0000313" key="12">
    <source>
        <dbReference type="Proteomes" id="UP000707356"/>
    </source>
</evidence>
<comment type="cofactor">
    <cofactor evidence="1">
        <name>pyridoxal 5'-phosphate</name>
        <dbReference type="ChEBI" id="CHEBI:597326"/>
    </cofactor>
</comment>
<dbReference type="InterPro" id="IPR016036">
    <property type="entry name" value="Malonyl_transacylase_ACP-bd"/>
</dbReference>
<reference evidence="11" key="2">
    <citation type="journal article" date="2022" name="Microbiol. Resour. Announc.">
        <title>Metagenome Sequencing to Explore Phylogenomics of Terrestrial Cyanobacteria.</title>
        <authorList>
            <person name="Ward R.D."/>
            <person name="Stajich J.E."/>
            <person name="Johansen J.R."/>
            <person name="Huntemann M."/>
            <person name="Clum A."/>
            <person name="Foster B."/>
            <person name="Foster B."/>
            <person name="Roux S."/>
            <person name="Palaniappan K."/>
            <person name="Varghese N."/>
            <person name="Mukherjee S."/>
            <person name="Reddy T.B.K."/>
            <person name="Daum C."/>
            <person name="Copeland A."/>
            <person name="Chen I.A."/>
            <person name="Ivanova N.N."/>
            <person name="Kyrpides N.C."/>
            <person name="Shapiro N."/>
            <person name="Eloe-Fadrosh E.A."/>
            <person name="Pietrasiak N."/>
        </authorList>
    </citation>
    <scope>NUCLEOTIDE SEQUENCE</scope>
    <source>
        <strain evidence="11">GSE-TBD4-15B</strain>
    </source>
</reference>
<dbReference type="SMART" id="SM00827">
    <property type="entry name" value="PKS_AT"/>
    <property type="match status" value="1"/>
</dbReference>
<dbReference type="Pfam" id="PF14765">
    <property type="entry name" value="PS-DH"/>
    <property type="match status" value="1"/>
</dbReference>
<dbReference type="Pfam" id="PF00550">
    <property type="entry name" value="PP-binding"/>
    <property type="match status" value="1"/>
</dbReference>
<reference evidence="11" key="1">
    <citation type="submission" date="2021-05" db="EMBL/GenBank/DDBJ databases">
        <authorList>
            <person name="Pietrasiak N."/>
            <person name="Ward R."/>
            <person name="Stajich J.E."/>
            <person name="Kurbessoian T."/>
        </authorList>
    </citation>
    <scope>NUCLEOTIDE SEQUENCE</scope>
    <source>
        <strain evidence="11">GSE-TBD4-15B</strain>
    </source>
</reference>
<dbReference type="GO" id="GO:0005737">
    <property type="term" value="C:cytoplasm"/>
    <property type="evidence" value="ECO:0007669"/>
    <property type="project" value="TreeGrafter"/>
</dbReference>
<dbReference type="InterPro" id="IPR020843">
    <property type="entry name" value="ER"/>
</dbReference>
<dbReference type="SMART" id="SM00829">
    <property type="entry name" value="PKS_ER"/>
    <property type="match status" value="1"/>
</dbReference>
<dbReference type="PANTHER" id="PTHR43775">
    <property type="entry name" value="FATTY ACID SYNTHASE"/>
    <property type="match status" value="1"/>
</dbReference>
<dbReference type="InterPro" id="IPR014031">
    <property type="entry name" value="Ketoacyl_synth_C"/>
</dbReference>
<feature type="region of interest" description="C-terminal hotdog fold" evidence="7">
    <location>
        <begin position="1032"/>
        <end position="1176"/>
    </location>
</feature>
<evidence type="ECO:0000256" key="6">
    <source>
        <dbReference type="ARBA" id="ARBA00023268"/>
    </source>
</evidence>
<evidence type="ECO:0000256" key="7">
    <source>
        <dbReference type="PROSITE-ProRule" id="PRU01363"/>
    </source>
</evidence>
<dbReference type="Gene3D" id="1.10.1200.10">
    <property type="entry name" value="ACP-like"/>
    <property type="match status" value="1"/>
</dbReference>
<dbReference type="GO" id="GO:0004315">
    <property type="term" value="F:3-oxoacyl-[acyl-carrier-protein] synthase activity"/>
    <property type="evidence" value="ECO:0007669"/>
    <property type="project" value="InterPro"/>
</dbReference>
<dbReference type="InterPro" id="IPR042104">
    <property type="entry name" value="PKS_dehydratase_sf"/>
</dbReference>
<sequence>MKLDPIAIVGIGCRFPGAAHSPDAFWELLKTGTDAITEVPAERWPVEQFYHPDLDQPGKANTRWGGFLDNIDQFDPQFFGIAPREAISMDPQQRLLLEVAWEALEDAGQIPAQLRNSQTGVFIGIGTHDYSIRLWQHPVSDPYATTGTGNCIAANRISYLFDFKGPSLAVDTACSSSLVALHLACQSLWCGESSLALAGGVNVLLLPNVTAGFSKGGFMSPTGRCRSFDAAADGYVRSEGAGLVVLKPLSEAVAAGDAIYAVIRGTAVNQDGFSSGMAAPNPVAQAAVLRQAYQRAGLSPAQVQYVEAHGTGTKLGDPVELAALGEVLEADRTQPCAIGSVKTNIGHTETAAGIAGVIKTALALKHQQIPPSLHFQNPNPKIRFGQMQVQRQLAAWPSQKAGRIAGVNSFGFGGTNAHLVLSEAKPKRQPKHQSKPQSQPLQVDHPRLLILSAKSQAALRELASRYADFLTANPDFNLANLCFTAATRRSQWSQRLAVVGTAAQIEAALRVNAVDTKPDTKLDIKPDIASEAAPQIAFLFTGQGSQSVGMGRELFETCPSFRETLDRCDQILQVELGRSVLKIIWEDAAKLEQTAYAQPALFILEYALAQLWISWGIEPAAVMGHSIGEYVAACIAGVFSLEDALKLVAARGRLMQALPTGQMASVAADELSVKAFLQKENQIADQVVIAAVNSLENTVISGEAAAIERITARLEAKGFRVTPLAVSHAFHSPLMQPMLADFEQVAAAIPYAPPRIPLVSNLTGSFVNAEVTSPSYWCQHLRQTVRFADGLQTLQQAGFEVFVEIGAKPTLCGLGRSSQPESLWLPSLRPGQSDWQVLLQSLGQIWSRGVAVNWAMLYPSDLHQTVHLPTYPFQRQRFWWEPQIVSTPASKSAPDHPLLSEQVQIAGQPERYFQMRLDHAALDYLQDHRILNQPVFPAAGYAELMLAAGKALNLPEFEISRLRIEQPLKLAAQPQMIQIKLIENRSAYEVEIFSFPIDQPLDSTRYATGTLQITSQDARAKIDLEQLQRSLKPSHLSIEAYYQQLGAEGLNYGERFQALRQIWQGDGKALGLIQQPESAARYSAGYSAGYCLHPVVLDASLHLLAAAGLGESALPVGCDSLRVYAAAESQIWGLVELQPNAGALRQAHISLFRPDGTLIAEVQRLALQPVNIQSMQRLFGTNFEQQAEHQAEFYQLSWQPQPLQPVPAQNSRWLILADQTEWAEPLAKLLSGRGDHCALASPADLHLITATHPAQIIYLSGCSSVAPPDQAERLCEQLLELVQTLIQQGQTPQLWLVTQNAQAVNGSSALQAGQAAVWGLGRVIRAEQPALNCTCIDLGSTHSDIQDLFHELTNPSCEDQIAYRQGQRYVARLMPHSPQTQPEAVQLKISDYGLLDSLTLLPSWRGAPAAGAVEIQVRAAGINFRDVLNGLGMLQSNLTQRGITDMTALQFGWECAGIVTAVGAGVTAFKLGDAVVAIAAAGCFASYVTVAAEFVIAKPDFLSFSEAATIPTTFLTAYYGLYHLAQIQANERLLIHAAAGGVGLAAVQLAQLAGAEVYATASPSKWPYLRSIGVRHLMNSRTLEFADQMQAEGIAVDLVLNSLNGEFIGKNLDVLGPQGRWVEIGKVGIWSAEQVAQLRPDVRYFVFDLLELSESQPALITAMLRDLFDLFRQGKLKPLPYVTFPLEDAVAAFRYMAQAKQIGKVLLLPPAVIQPPVRPDASYLITGGLGGLGQLVARWLVEQGATRLVLVGRSLPDAATEQRLAELRQTAEIQVVQADIAEAKQLANLPLSVPERPLRGIFHAAGLLDDGPLSQQSPARFRQVMAGKLRGGWNLHQLSQSHPDLPLDLFICFSSISALIGPVGQSSYAAANAFLDTLMQQRQQLGLPGLSINWGAWQAGMVTRMPAANQRQLAQGGMGLLSPEQGLQALERLLNQPSAQMIVLRADWTKFRAAHPVFPLLDRVAAAPIGSKPSVQTSIKTPIQPSGLLQQLQASGTDRFDLLQNHIRGRLAQVMGFGQAEAIDPQENFAELGMDSLMAVEFKNQLESSLACAIPQTLAFDYPTVASLTTYLLQNQLAVEIDHESTVHQPILDISLPNILDLQTEPVDIPAEYYQFDLTPEYLSLRADLDRVEQLGNPFFELHEGTARDTTQVQDRVLISYSSYNYLGMSGNPTVSAAAQQAIERYGTSVSASRVVAGERPIHRSLEAGIAQFIGTEDCIVYVGGHTTNVTTIGHLFGEKDLILYDALSHDSIRQGGGLSKAAKLEFSHNDWRSLERLLQQHRPHYQKVLVAIEGIYSTDGDLAPLPEFVQLRQRYKTFLLVDEAHSIGVLGQSGRGAGEHFGIAAAQVDLWMGTLSKSFASCGGYIAGNRALVEYLKYTAPGFVYSVGMSPANAGAALAALQLLQQQPQRVAQLQANARLFLRLAQQQGLDTGSSHDSPVIPIIVGEPSRAVLLGHALFKRGINVQPMVYPSVPYNAARLRFFLTCLHSETQIRSTVQAIAEELSAL</sequence>
<keyword evidence="6" id="KW-0511">Multifunctional enzyme</keyword>
<dbReference type="GO" id="GO:0071770">
    <property type="term" value="P:DIM/DIP cell wall layer assembly"/>
    <property type="evidence" value="ECO:0007669"/>
    <property type="project" value="TreeGrafter"/>
</dbReference>
<dbReference type="SUPFAM" id="SSF51735">
    <property type="entry name" value="NAD(P)-binding Rossmann-fold domains"/>
    <property type="match status" value="3"/>
</dbReference>
<keyword evidence="3" id="KW-0597">Phosphoprotein</keyword>
<evidence type="ECO:0000256" key="2">
    <source>
        <dbReference type="ARBA" id="ARBA00022450"/>
    </source>
</evidence>
<evidence type="ECO:0000256" key="1">
    <source>
        <dbReference type="ARBA" id="ARBA00001933"/>
    </source>
</evidence>
<dbReference type="PROSITE" id="PS52004">
    <property type="entry name" value="KS3_2"/>
    <property type="match status" value="1"/>
</dbReference>
<dbReference type="InterPro" id="IPR049551">
    <property type="entry name" value="PKS_DH_C"/>
</dbReference>
<dbReference type="CDD" id="cd08955">
    <property type="entry name" value="KR_2_FAS_SDR_x"/>
    <property type="match status" value="1"/>
</dbReference>
<dbReference type="SUPFAM" id="SSF50129">
    <property type="entry name" value="GroES-like"/>
    <property type="match status" value="1"/>
</dbReference>
<dbReference type="InterPro" id="IPR036291">
    <property type="entry name" value="NAD(P)-bd_dom_sf"/>
</dbReference>
<dbReference type="FunFam" id="3.40.47.10:FF:000019">
    <property type="entry name" value="Polyketide synthase type I"/>
    <property type="match status" value="1"/>
</dbReference>
<evidence type="ECO:0000259" key="10">
    <source>
        <dbReference type="PROSITE" id="PS52019"/>
    </source>
</evidence>
<accession>A0A951U4W4</accession>
<dbReference type="InterPro" id="IPR015422">
    <property type="entry name" value="PyrdxlP-dep_Trfase_small"/>
</dbReference>
<feature type="active site" description="Proton donor; for dehydratase activity" evidence="7">
    <location>
        <position position="1098"/>
    </location>
</feature>
<dbReference type="Gene3D" id="3.10.129.110">
    <property type="entry name" value="Polyketide synthase dehydratase"/>
    <property type="match status" value="1"/>
</dbReference>
<feature type="domain" description="Ketosynthase family 3 (KS3)" evidence="9">
    <location>
        <begin position="3"/>
        <end position="423"/>
    </location>
</feature>
<dbReference type="GO" id="GO:0030170">
    <property type="term" value="F:pyridoxal phosphate binding"/>
    <property type="evidence" value="ECO:0007669"/>
    <property type="project" value="InterPro"/>
</dbReference>
<dbReference type="InterPro" id="IPR036736">
    <property type="entry name" value="ACP-like_sf"/>
</dbReference>
<dbReference type="InterPro" id="IPR050091">
    <property type="entry name" value="PKS_NRPS_Biosynth_Enz"/>
</dbReference>
<dbReference type="SUPFAM" id="SSF47336">
    <property type="entry name" value="ACP-like"/>
    <property type="match status" value="1"/>
</dbReference>
<name>A0A951U4W4_9CYAN</name>
<dbReference type="Gene3D" id="3.30.70.3290">
    <property type="match status" value="1"/>
</dbReference>
<dbReference type="Gene3D" id="3.40.47.10">
    <property type="match status" value="1"/>
</dbReference>
<dbReference type="Gene3D" id="3.90.180.10">
    <property type="entry name" value="Medium-chain alcohol dehydrogenases, catalytic domain"/>
    <property type="match status" value="1"/>
</dbReference>
<dbReference type="InterPro" id="IPR014043">
    <property type="entry name" value="Acyl_transferase_dom"/>
</dbReference>
<dbReference type="Gene3D" id="3.40.50.720">
    <property type="entry name" value="NAD(P)-binding Rossmann-like Domain"/>
    <property type="match status" value="3"/>
</dbReference>
<feature type="active site" description="Proton acceptor; for dehydratase activity" evidence="7">
    <location>
        <position position="928"/>
    </location>
</feature>
<dbReference type="SMART" id="SM01294">
    <property type="entry name" value="PKS_PP_betabranch"/>
    <property type="match status" value="1"/>
</dbReference>
<dbReference type="InterPro" id="IPR020806">
    <property type="entry name" value="PKS_PP-bd"/>
</dbReference>
<dbReference type="PROSITE" id="PS52019">
    <property type="entry name" value="PKS_MFAS_DH"/>
    <property type="match status" value="1"/>
</dbReference>
<dbReference type="InterPro" id="IPR009081">
    <property type="entry name" value="PP-bd_ACP"/>
</dbReference>
<dbReference type="InterPro" id="IPR018201">
    <property type="entry name" value="Ketoacyl_synth_AS"/>
</dbReference>
<dbReference type="Pfam" id="PF13602">
    <property type="entry name" value="ADH_zinc_N_2"/>
    <property type="match status" value="1"/>
</dbReference>
<evidence type="ECO:0000256" key="4">
    <source>
        <dbReference type="ARBA" id="ARBA00022679"/>
    </source>
</evidence>
<dbReference type="PANTHER" id="PTHR43775:SF37">
    <property type="entry name" value="SI:DKEY-61P9.11"/>
    <property type="match status" value="1"/>
</dbReference>
<gene>
    <name evidence="11" type="ORF">KME07_05515</name>
</gene>
<dbReference type="GO" id="GO:0005886">
    <property type="term" value="C:plasma membrane"/>
    <property type="evidence" value="ECO:0007669"/>
    <property type="project" value="TreeGrafter"/>
</dbReference>
<dbReference type="SUPFAM" id="SSF53901">
    <property type="entry name" value="Thiolase-like"/>
    <property type="match status" value="1"/>
</dbReference>
<proteinExistence type="predicted"/>
<dbReference type="PROSITE" id="PS50075">
    <property type="entry name" value="CARRIER"/>
    <property type="match status" value="1"/>
</dbReference>
<dbReference type="GO" id="GO:0008483">
    <property type="term" value="F:transaminase activity"/>
    <property type="evidence" value="ECO:0007669"/>
    <property type="project" value="UniProtKB-KW"/>
</dbReference>
<feature type="region of interest" description="N-terminal hotdog fold" evidence="7">
    <location>
        <begin position="896"/>
        <end position="1018"/>
    </location>
</feature>
<evidence type="ECO:0000256" key="5">
    <source>
        <dbReference type="ARBA" id="ARBA00022898"/>
    </source>
</evidence>
<dbReference type="GO" id="GO:0031177">
    <property type="term" value="F:phosphopantetheine binding"/>
    <property type="evidence" value="ECO:0007669"/>
    <property type="project" value="InterPro"/>
</dbReference>
<dbReference type="Pfam" id="PF02801">
    <property type="entry name" value="Ketoacyl-synt_C"/>
    <property type="match status" value="1"/>
</dbReference>
<dbReference type="InterPro" id="IPR011032">
    <property type="entry name" value="GroES-like_sf"/>
</dbReference>
<dbReference type="InterPro" id="IPR016039">
    <property type="entry name" value="Thiolase-like"/>
</dbReference>
<dbReference type="CDD" id="cd05195">
    <property type="entry name" value="enoyl_red"/>
    <property type="match status" value="1"/>
</dbReference>
<keyword evidence="2" id="KW-0596">Phosphopantetheine</keyword>
<dbReference type="Pfam" id="PF08240">
    <property type="entry name" value="ADH_N"/>
    <property type="match status" value="1"/>
</dbReference>
<dbReference type="SUPFAM" id="SSF55048">
    <property type="entry name" value="Probable ACP-binding domain of malonyl-CoA ACP transacylase"/>
    <property type="match status" value="1"/>
</dbReference>
<feature type="domain" description="PKS/mFAS DH" evidence="10">
    <location>
        <begin position="896"/>
        <end position="1176"/>
    </location>
</feature>
<protein>
    <submittedName>
        <fullName evidence="11">Aminotransferase class I/II-fold pyridoxal phosphate-dependent enzyme</fullName>
    </submittedName>
</protein>
<dbReference type="Pfam" id="PF00109">
    <property type="entry name" value="ketoacyl-synt"/>
    <property type="match status" value="1"/>
</dbReference>
<keyword evidence="5" id="KW-0663">Pyridoxal phosphate</keyword>
<dbReference type="SUPFAM" id="SSF52151">
    <property type="entry name" value="FabD/lysophospholipase-like"/>
    <property type="match status" value="1"/>
</dbReference>
<dbReference type="Proteomes" id="UP000707356">
    <property type="component" value="Unassembled WGS sequence"/>
</dbReference>
<dbReference type="InterPro" id="IPR015424">
    <property type="entry name" value="PyrdxlP-dep_Trfase"/>
</dbReference>
<evidence type="ECO:0000313" key="11">
    <source>
        <dbReference type="EMBL" id="MBW4464882.1"/>
    </source>
</evidence>
<dbReference type="Pfam" id="PF21089">
    <property type="entry name" value="PKS_DH_N"/>
    <property type="match status" value="1"/>
</dbReference>
<dbReference type="SMART" id="SM00822">
    <property type="entry name" value="PKS_KR"/>
    <property type="match status" value="1"/>
</dbReference>
<dbReference type="Pfam" id="PF00698">
    <property type="entry name" value="Acyl_transf_1"/>
    <property type="match status" value="1"/>
</dbReference>
<dbReference type="SMART" id="SM00825">
    <property type="entry name" value="PKS_KS"/>
    <property type="match status" value="1"/>
</dbReference>
<dbReference type="InterPro" id="IPR013154">
    <property type="entry name" value="ADH-like_N"/>
</dbReference>
<dbReference type="InterPro" id="IPR020807">
    <property type="entry name" value="PKS_DH"/>
</dbReference>
<keyword evidence="4" id="KW-0808">Transferase</keyword>
<evidence type="ECO:0000259" key="9">
    <source>
        <dbReference type="PROSITE" id="PS52004"/>
    </source>
</evidence>
<organism evidence="11 12">
    <name type="scientific">Pegethrix bostrychoides GSE-TBD4-15B</name>
    <dbReference type="NCBI Taxonomy" id="2839662"/>
    <lineage>
        <taxon>Bacteria</taxon>
        <taxon>Bacillati</taxon>
        <taxon>Cyanobacteriota</taxon>
        <taxon>Cyanophyceae</taxon>
        <taxon>Oculatellales</taxon>
        <taxon>Oculatellaceae</taxon>
        <taxon>Pegethrix</taxon>
    </lineage>
</organism>
<dbReference type="InterPro" id="IPR015421">
    <property type="entry name" value="PyrdxlP-dep_Trfase_major"/>
</dbReference>
<dbReference type="InterPro" id="IPR001917">
    <property type="entry name" value="Aminotrans_II_pyridoxalP_BS"/>
</dbReference>
<keyword evidence="11" id="KW-0032">Aminotransferase</keyword>
<dbReference type="CDD" id="cd06454">
    <property type="entry name" value="KBL_like"/>
    <property type="match status" value="1"/>
</dbReference>
<dbReference type="PROSITE" id="PS00599">
    <property type="entry name" value="AA_TRANSFER_CLASS_2"/>
    <property type="match status" value="1"/>
</dbReference>
<dbReference type="InterPro" id="IPR013968">
    <property type="entry name" value="PKS_KR"/>
</dbReference>
<evidence type="ECO:0000259" key="8">
    <source>
        <dbReference type="PROSITE" id="PS50075"/>
    </source>
</evidence>
<dbReference type="Pfam" id="PF08659">
    <property type="entry name" value="KR"/>
    <property type="match status" value="1"/>
</dbReference>
<dbReference type="CDD" id="cd00833">
    <property type="entry name" value="PKS"/>
    <property type="match status" value="1"/>
</dbReference>
<dbReference type="GO" id="GO:0004312">
    <property type="term" value="F:fatty acid synthase activity"/>
    <property type="evidence" value="ECO:0007669"/>
    <property type="project" value="TreeGrafter"/>
</dbReference>
<dbReference type="Pfam" id="PF00155">
    <property type="entry name" value="Aminotran_1_2"/>
    <property type="match status" value="1"/>
</dbReference>
<dbReference type="InterPro" id="IPR020841">
    <property type="entry name" value="PKS_Beta-ketoAc_synthase_dom"/>
</dbReference>
<dbReference type="InterPro" id="IPR004839">
    <property type="entry name" value="Aminotransferase_I/II_large"/>
</dbReference>
<feature type="domain" description="Carrier" evidence="8">
    <location>
        <begin position="2001"/>
        <end position="2076"/>
    </location>
</feature>
<dbReference type="SMART" id="SM00826">
    <property type="entry name" value="PKS_DH"/>
    <property type="match status" value="1"/>
</dbReference>
<dbReference type="Gene3D" id="3.40.366.10">
    <property type="entry name" value="Malonyl-Coenzyme A Acyl Carrier Protein, domain 2"/>
    <property type="match status" value="1"/>
</dbReference>